<evidence type="ECO:0000313" key="2">
    <source>
        <dbReference type="EMBL" id="THU76550.1"/>
    </source>
</evidence>
<dbReference type="EMBL" id="ML180845">
    <property type="protein sequence ID" value="THU76550.1"/>
    <property type="molecule type" value="Genomic_DNA"/>
</dbReference>
<gene>
    <name evidence="2" type="ORF">K435DRAFT_770978</name>
</gene>
<feature type="compositionally biased region" description="Low complexity" evidence="1">
    <location>
        <begin position="177"/>
        <end position="200"/>
    </location>
</feature>
<dbReference type="AlphaFoldDB" id="A0A4S8KLY8"/>
<evidence type="ECO:0000313" key="3">
    <source>
        <dbReference type="Proteomes" id="UP000297245"/>
    </source>
</evidence>
<name>A0A4S8KLY8_DENBC</name>
<feature type="region of interest" description="Disordered" evidence="1">
    <location>
        <begin position="173"/>
        <end position="200"/>
    </location>
</feature>
<sequence>MSTLKERHYWSQLRAALTAGQWLSSSPAKAPNGSPLPWSELFRKFNKHCRGFADVAQVASSTQALAVLLAASSKSKNEDQDEWVPESKEGMYAMELGEECILPAERKKAGIEGYEALKQLESANFDTLNFALAYYAYALGNPSECLAHLAKVPDTAHIQNHIPLPSTLRASTLQVPSSSSSSTSASSSIVSTDSAATATPSVTPSATISIAEIKDGRAWAMAETIRSLCLQGAL</sequence>
<dbReference type="OrthoDB" id="29013at2759"/>
<proteinExistence type="predicted"/>
<reference evidence="2 3" key="1">
    <citation type="journal article" date="2019" name="Nat. Ecol. Evol.">
        <title>Megaphylogeny resolves global patterns of mushroom evolution.</title>
        <authorList>
            <person name="Varga T."/>
            <person name="Krizsan K."/>
            <person name="Foldi C."/>
            <person name="Dima B."/>
            <person name="Sanchez-Garcia M."/>
            <person name="Sanchez-Ramirez S."/>
            <person name="Szollosi G.J."/>
            <person name="Szarkandi J.G."/>
            <person name="Papp V."/>
            <person name="Albert L."/>
            <person name="Andreopoulos W."/>
            <person name="Angelini C."/>
            <person name="Antonin V."/>
            <person name="Barry K.W."/>
            <person name="Bougher N.L."/>
            <person name="Buchanan P."/>
            <person name="Buyck B."/>
            <person name="Bense V."/>
            <person name="Catcheside P."/>
            <person name="Chovatia M."/>
            <person name="Cooper J."/>
            <person name="Damon W."/>
            <person name="Desjardin D."/>
            <person name="Finy P."/>
            <person name="Geml J."/>
            <person name="Haridas S."/>
            <person name="Hughes K."/>
            <person name="Justo A."/>
            <person name="Karasinski D."/>
            <person name="Kautmanova I."/>
            <person name="Kiss B."/>
            <person name="Kocsube S."/>
            <person name="Kotiranta H."/>
            <person name="LaButti K.M."/>
            <person name="Lechner B.E."/>
            <person name="Liimatainen K."/>
            <person name="Lipzen A."/>
            <person name="Lukacs Z."/>
            <person name="Mihaltcheva S."/>
            <person name="Morgado L.N."/>
            <person name="Niskanen T."/>
            <person name="Noordeloos M.E."/>
            <person name="Ohm R.A."/>
            <person name="Ortiz-Santana B."/>
            <person name="Ovrebo C."/>
            <person name="Racz N."/>
            <person name="Riley R."/>
            <person name="Savchenko A."/>
            <person name="Shiryaev A."/>
            <person name="Soop K."/>
            <person name="Spirin V."/>
            <person name="Szebenyi C."/>
            <person name="Tomsovsky M."/>
            <person name="Tulloss R.E."/>
            <person name="Uehling J."/>
            <person name="Grigoriev I.V."/>
            <person name="Vagvolgyi C."/>
            <person name="Papp T."/>
            <person name="Martin F.M."/>
            <person name="Miettinen O."/>
            <person name="Hibbett D.S."/>
            <person name="Nagy L.G."/>
        </authorList>
    </citation>
    <scope>NUCLEOTIDE SEQUENCE [LARGE SCALE GENOMIC DNA]</scope>
    <source>
        <strain evidence="2 3">CBS 962.96</strain>
    </source>
</reference>
<protein>
    <submittedName>
        <fullName evidence="2">Uncharacterized protein</fullName>
    </submittedName>
</protein>
<organism evidence="2 3">
    <name type="scientific">Dendrothele bispora (strain CBS 962.96)</name>
    <dbReference type="NCBI Taxonomy" id="1314807"/>
    <lineage>
        <taxon>Eukaryota</taxon>
        <taxon>Fungi</taxon>
        <taxon>Dikarya</taxon>
        <taxon>Basidiomycota</taxon>
        <taxon>Agaricomycotina</taxon>
        <taxon>Agaricomycetes</taxon>
        <taxon>Agaricomycetidae</taxon>
        <taxon>Agaricales</taxon>
        <taxon>Agaricales incertae sedis</taxon>
        <taxon>Dendrothele</taxon>
    </lineage>
</organism>
<keyword evidence="3" id="KW-1185">Reference proteome</keyword>
<evidence type="ECO:0000256" key="1">
    <source>
        <dbReference type="SAM" id="MobiDB-lite"/>
    </source>
</evidence>
<dbReference type="Proteomes" id="UP000297245">
    <property type="component" value="Unassembled WGS sequence"/>
</dbReference>
<accession>A0A4S8KLY8</accession>